<dbReference type="PANTHER" id="PTHR13000:SF0">
    <property type="entry name" value="NUCLEOPORIN P54"/>
    <property type="match status" value="1"/>
</dbReference>
<dbReference type="OrthoDB" id="6162375at2759"/>
<evidence type="ECO:0000256" key="1">
    <source>
        <dbReference type="ARBA" id="ARBA00004123"/>
    </source>
</evidence>
<dbReference type="InterPro" id="IPR024864">
    <property type="entry name" value="Nup54/Nup57/Nup44"/>
</dbReference>
<name>A0A6V7WT32_MELEN</name>
<keyword evidence="3" id="KW-0539">Nucleus</keyword>
<protein>
    <recommendedName>
        <fullName evidence="4">Nucleoporin Nup54 alpha-helical domain-containing protein</fullName>
    </recommendedName>
</protein>
<dbReference type="EMBL" id="CAJEWN010000793">
    <property type="protein sequence ID" value="CAD2190191.1"/>
    <property type="molecule type" value="Genomic_DNA"/>
</dbReference>
<evidence type="ECO:0000256" key="2">
    <source>
        <dbReference type="ARBA" id="ARBA00022448"/>
    </source>
</evidence>
<evidence type="ECO:0000313" key="5">
    <source>
        <dbReference type="EMBL" id="CAD2190191.1"/>
    </source>
</evidence>
<accession>A0A6V7WT32</accession>
<comment type="caution">
    <text evidence="5">The sequence shown here is derived from an EMBL/GenBank/DDBJ whole genome shotgun (WGS) entry which is preliminary data.</text>
</comment>
<dbReference type="Proteomes" id="UP000580250">
    <property type="component" value="Unassembled WGS sequence"/>
</dbReference>
<dbReference type="GO" id="GO:0044613">
    <property type="term" value="C:nuclear pore central transport channel"/>
    <property type="evidence" value="ECO:0007669"/>
    <property type="project" value="TreeGrafter"/>
</dbReference>
<dbReference type="GO" id="GO:0036228">
    <property type="term" value="P:protein localization to nuclear inner membrane"/>
    <property type="evidence" value="ECO:0007669"/>
    <property type="project" value="TreeGrafter"/>
</dbReference>
<dbReference type="PANTHER" id="PTHR13000">
    <property type="entry name" value="NUCLEOPORIN P54"/>
    <property type="match status" value="1"/>
</dbReference>
<organism evidence="5 6">
    <name type="scientific">Meloidogyne enterolobii</name>
    <name type="common">Root-knot nematode worm</name>
    <name type="synonym">Meloidogyne mayaguensis</name>
    <dbReference type="NCBI Taxonomy" id="390850"/>
    <lineage>
        <taxon>Eukaryota</taxon>
        <taxon>Metazoa</taxon>
        <taxon>Ecdysozoa</taxon>
        <taxon>Nematoda</taxon>
        <taxon>Chromadorea</taxon>
        <taxon>Rhabditida</taxon>
        <taxon>Tylenchina</taxon>
        <taxon>Tylenchomorpha</taxon>
        <taxon>Tylenchoidea</taxon>
        <taxon>Meloidogynidae</taxon>
        <taxon>Meloidogyninae</taxon>
        <taxon>Meloidogyne</taxon>
    </lineage>
</organism>
<proteinExistence type="predicted"/>
<evidence type="ECO:0000259" key="4">
    <source>
        <dbReference type="Pfam" id="PF13874"/>
    </source>
</evidence>
<dbReference type="InterPro" id="IPR025712">
    <property type="entry name" value="Nup54_alpha-helical_dom"/>
</dbReference>
<reference evidence="5 6" key="1">
    <citation type="submission" date="2020-08" db="EMBL/GenBank/DDBJ databases">
        <authorList>
            <person name="Koutsovoulos G."/>
            <person name="Danchin GJ E."/>
        </authorList>
    </citation>
    <scope>NUCLEOTIDE SEQUENCE [LARGE SCALE GENOMIC DNA]</scope>
</reference>
<evidence type="ECO:0000256" key="3">
    <source>
        <dbReference type="ARBA" id="ARBA00023242"/>
    </source>
</evidence>
<dbReference type="Pfam" id="PF13874">
    <property type="entry name" value="Nup54"/>
    <property type="match status" value="1"/>
</dbReference>
<dbReference type="GO" id="GO:0006607">
    <property type="term" value="P:NLS-bearing protein import into nucleus"/>
    <property type="evidence" value="ECO:0007669"/>
    <property type="project" value="TreeGrafter"/>
</dbReference>
<comment type="subcellular location">
    <subcellularLocation>
        <location evidence="1">Nucleus</location>
    </subcellularLocation>
</comment>
<dbReference type="GO" id="GO:0017056">
    <property type="term" value="F:structural constituent of nuclear pore"/>
    <property type="evidence" value="ECO:0007669"/>
    <property type="project" value="TreeGrafter"/>
</dbReference>
<evidence type="ECO:0000313" key="6">
    <source>
        <dbReference type="Proteomes" id="UP000580250"/>
    </source>
</evidence>
<dbReference type="AlphaFoldDB" id="A0A6V7WT32"/>
<keyword evidence="2" id="KW-0813">Transport</keyword>
<feature type="domain" description="Nucleoporin Nup54 alpha-helical" evidence="4">
    <location>
        <begin position="235"/>
        <end position="369"/>
    </location>
</feature>
<sequence length="440" mass="49505">MTSFFGAAPTLALVPSNQQVIVQQQQSVQSLQDILNSATALTASVSGPELFGDDCDRVVAQLNQLLASLGVGQGYYSAGQQPFVYTPNNIFYRLKAVGYNRLSKHKNAHGLVSLILASSPSNFKTDQGQMKIVHDLGAILRASKQPAPMLGLIQQQQQPAKPSLRVEIKSINAHDEQNTEVVILAKESGRIIPALDLYNELMQKANELQQQLLCKKIAPRVEIDPANLENYLRRPPAGYEEIWLQAIRENPDPANLIPYPIQGFRELSQRKKMQTSLVQSLHAEVDDNFNRLNGFHRNIIEAKNKYIQIIQKQKSLSNRLLQVLVMQANNQRHGQIVDEKEEQLQSRLERMNFLLNGPEKLKEQVTTIFETIRRDSSKLEQSAKENVQTGLNISQKEMAEVRRCLFTRQQLVENLVSIVKQSVDVLKVVEEAKSGSLKSI</sequence>
<gene>
    <name evidence="5" type="ORF">MENT_LOCUS42962</name>
</gene>
<dbReference type="GO" id="GO:0006999">
    <property type="term" value="P:nuclear pore organization"/>
    <property type="evidence" value="ECO:0007669"/>
    <property type="project" value="TreeGrafter"/>
</dbReference>